<proteinExistence type="predicted"/>
<reference evidence="2 3" key="1">
    <citation type="journal article" date="2014" name="Genome Biol. Evol.">
        <title>The secreted proteins of Achlya hypogyna and Thraustotheca clavata identify the ancestral oomycete secretome and reveal gene acquisitions by horizontal gene transfer.</title>
        <authorList>
            <person name="Misner I."/>
            <person name="Blouin N."/>
            <person name="Leonard G."/>
            <person name="Richards T.A."/>
            <person name="Lane C.E."/>
        </authorList>
    </citation>
    <scope>NUCLEOTIDE SEQUENCE [LARGE SCALE GENOMIC DNA]</scope>
    <source>
        <strain evidence="2 3">ATCC 48635</strain>
    </source>
</reference>
<dbReference type="EMBL" id="JNBR01000362">
    <property type="protein sequence ID" value="OQR94437.1"/>
    <property type="molecule type" value="Genomic_DNA"/>
</dbReference>
<dbReference type="Proteomes" id="UP000243579">
    <property type="component" value="Unassembled WGS sequence"/>
</dbReference>
<organism evidence="2 3">
    <name type="scientific">Achlya hypogyna</name>
    <name type="common">Oomycete</name>
    <name type="synonym">Protoachlya hypogyna</name>
    <dbReference type="NCBI Taxonomy" id="1202772"/>
    <lineage>
        <taxon>Eukaryota</taxon>
        <taxon>Sar</taxon>
        <taxon>Stramenopiles</taxon>
        <taxon>Oomycota</taxon>
        <taxon>Saprolegniomycetes</taxon>
        <taxon>Saprolegniales</taxon>
        <taxon>Achlyaceae</taxon>
        <taxon>Achlya</taxon>
    </lineage>
</organism>
<dbReference type="PANTHER" id="PTHR24114:SF2">
    <property type="entry name" value="F-BOX DOMAIN-CONTAINING PROTEIN-RELATED"/>
    <property type="match status" value="1"/>
</dbReference>
<gene>
    <name evidence="2" type="ORF">ACHHYP_01292</name>
</gene>
<evidence type="ECO:0000256" key="1">
    <source>
        <dbReference type="SAM" id="MobiDB-lite"/>
    </source>
</evidence>
<protein>
    <submittedName>
        <fullName evidence="2">Uncharacterized protein</fullName>
    </submittedName>
</protein>
<feature type="compositionally biased region" description="Low complexity" evidence="1">
    <location>
        <begin position="175"/>
        <end position="185"/>
    </location>
</feature>
<dbReference type="InterPro" id="IPR052394">
    <property type="entry name" value="LRR-containing"/>
</dbReference>
<dbReference type="STRING" id="1202772.A0A1V9Z954"/>
<dbReference type="Gene3D" id="3.80.10.10">
    <property type="entry name" value="Ribonuclease Inhibitor"/>
    <property type="match status" value="1"/>
</dbReference>
<sequence>MPRPKPPEYVPLFARAKLWTWETDAAKTPQKAPKRPQTARPTREASSKPTSRPHTARRCRENGMTLKAPRGTSLGITSTEVPSQPMRSASVVPVPEPLQCKRLPAHRRPVTPTDRMLLSTPVADFEPSPHFDSTPDPSSAVDSVVVTRVAVAETSMTFNLPTPTLPSPAPPSPDTPSTVATPAPSFDTPQAVKAPTTQRTMASTQDSTWSFYAICRAGEASATARSNASERAYLRRCSEVHTVPKPLARSGELDLSDQCHGYASASALASRLAHDSQVAALCLRNNSLRSDAIKDLVTVLPTTAIASLDISENAVGPVGVQCLAVALLSGVSKLVHLNLAGNHLMDRHVLPLVAKLDETCLESLDLSYNELGNGAIVPLGRALVRTRLLRQLNLRWNNVHGLGLDSLADGLKKNVGLADLDLAWNPLGSSGEASRIQALANFSLMLRRNMELHHLVLEANNFTVEDLKILDSGLRHNYTLVLHLQSDVAVMDARQHLRFDHFFKDVASGETRDSVTSETNCWLCNGWREHSFNWRPPSAASVETAQLCLEIDQFHGDSMSKVDADQSFVRHRMVPPRPVEYYCTRPGTAVASSRDVATVAADAPVCRWAYPRWNPIEHEPSAFVSSWGLHQSLFTARQSDFPSCAMLDGDAVLHRAVEIDWDRSRIHRVVKRARQQADLQALCKEHARDLYCIYRYYSALNVPRSFAETVTEGFGLRQPCFVRLCEDCEIYDNTYCRPTDVDRIFHEVNGHLAELGFIAARALHSPKVLARFEFIEVLIRLARLKFGRLGTTRIGLDIVDAFRALLQHHVLPFAQRVDGNGFRQKVLYRKETEDVLECYLPTLHAIFDAYGSPRTVPHGAKHTKTKRFMDFSQTMTFLRDAGLVGKATKDAVRHAQLLYLSCKLAVADELSTVCTSWLTFYDFLELVVRIAEWRHPRDVHGLPQTLGEVFGQLRNANPLLGPRLRGIVRYFEAAPNVGGETLPDMLARIWAARAEERR</sequence>
<dbReference type="PANTHER" id="PTHR24114">
    <property type="entry name" value="LEUCINE RICH REPEAT FAMILY PROTEIN"/>
    <property type="match status" value="1"/>
</dbReference>
<feature type="region of interest" description="Disordered" evidence="1">
    <location>
        <begin position="20"/>
        <end position="92"/>
    </location>
</feature>
<evidence type="ECO:0000313" key="3">
    <source>
        <dbReference type="Proteomes" id="UP000243579"/>
    </source>
</evidence>
<feature type="compositionally biased region" description="Pro residues" evidence="1">
    <location>
        <begin position="163"/>
        <end position="174"/>
    </location>
</feature>
<dbReference type="AlphaFoldDB" id="A0A1V9Z954"/>
<dbReference type="InterPro" id="IPR032675">
    <property type="entry name" value="LRR_dom_sf"/>
</dbReference>
<feature type="region of interest" description="Disordered" evidence="1">
    <location>
        <begin position="158"/>
        <end position="196"/>
    </location>
</feature>
<comment type="caution">
    <text evidence="2">The sequence shown here is derived from an EMBL/GenBank/DDBJ whole genome shotgun (WGS) entry which is preliminary data.</text>
</comment>
<feature type="compositionally biased region" description="Polar residues" evidence="1">
    <location>
        <begin position="74"/>
        <end position="87"/>
    </location>
</feature>
<dbReference type="SUPFAM" id="SSF52047">
    <property type="entry name" value="RNI-like"/>
    <property type="match status" value="1"/>
</dbReference>
<dbReference type="SMART" id="SM00368">
    <property type="entry name" value="LRR_RI"/>
    <property type="match status" value="4"/>
</dbReference>
<keyword evidence="3" id="KW-1185">Reference proteome</keyword>
<dbReference type="OrthoDB" id="196566at2759"/>
<evidence type="ECO:0000313" key="2">
    <source>
        <dbReference type="EMBL" id="OQR94437.1"/>
    </source>
</evidence>
<dbReference type="InterPro" id="IPR001611">
    <property type="entry name" value="Leu-rich_rpt"/>
</dbReference>
<name>A0A1V9Z954_ACHHY</name>
<dbReference type="Pfam" id="PF13516">
    <property type="entry name" value="LRR_6"/>
    <property type="match status" value="3"/>
</dbReference>
<accession>A0A1V9Z954</accession>